<evidence type="ECO:0000256" key="6">
    <source>
        <dbReference type="PROSITE-ProRule" id="PRU00094"/>
    </source>
</evidence>
<dbReference type="HOGENOM" id="CLU_738109_0_0_1"/>
<evidence type="ECO:0000259" key="8">
    <source>
        <dbReference type="PROSITE" id="PS50114"/>
    </source>
</evidence>
<accession>K0KIP7</accession>
<comment type="subcellular location">
    <subcellularLocation>
        <location evidence="1">Nucleus</location>
    </subcellularLocation>
</comment>
<dbReference type="InterPro" id="IPR039355">
    <property type="entry name" value="Transcription_factor_GATA"/>
</dbReference>
<dbReference type="GO" id="GO:0000978">
    <property type="term" value="F:RNA polymerase II cis-regulatory region sequence-specific DNA binding"/>
    <property type="evidence" value="ECO:0007669"/>
    <property type="project" value="TreeGrafter"/>
</dbReference>
<feature type="region of interest" description="Disordered" evidence="7">
    <location>
        <begin position="135"/>
        <end position="195"/>
    </location>
</feature>
<dbReference type="GO" id="GO:0008270">
    <property type="term" value="F:zinc ion binding"/>
    <property type="evidence" value="ECO:0007669"/>
    <property type="project" value="UniProtKB-KW"/>
</dbReference>
<dbReference type="GO" id="GO:0045944">
    <property type="term" value="P:positive regulation of transcription by RNA polymerase II"/>
    <property type="evidence" value="ECO:0007669"/>
    <property type="project" value="TreeGrafter"/>
</dbReference>
<dbReference type="SMART" id="SM00401">
    <property type="entry name" value="ZnF_GATA"/>
    <property type="match status" value="1"/>
</dbReference>
<dbReference type="InterPro" id="IPR000679">
    <property type="entry name" value="Znf_GATA"/>
</dbReference>
<protein>
    <submittedName>
        <fullName evidence="9">GATA-binding factor 5-A</fullName>
    </submittedName>
</protein>
<dbReference type="PANTHER" id="PTHR10071:SF281">
    <property type="entry name" value="BOX A-BINDING FACTOR-RELATED"/>
    <property type="match status" value="1"/>
</dbReference>
<dbReference type="PRINTS" id="PR00619">
    <property type="entry name" value="GATAZNFINGER"/>
</dbReference>
<feature type="domain" description="GATA-type" evidence="8">
    <location>
        <begin position="190"/>
        <end position="244"/>
    </location>
</feature>
<dbReference type="InterPro" id="IPR013088">
    <property type="entry name" value="Znf_NHR/GATA"/>
</dbReference>
<evidence type="ECO:0000313" key="10">
    <source>
        <dbReference type="Proteomes" id="UP000009328"/>
    </source>
</evidence>
<name>K0KIP7_WICCF</name>
<evidence type="ECO:0000256" key="3">
    <source>
        <dbReference type="ARBA" id="ARBA00022771"/>
    </source>
</evidence>
<dbReference type="eggNOG" id="KOG1601">
    <property type="taxonomic scope" value="Eukaryota"/>
</dbReference>
<dbReference type="GO" id="GO:0000981">
    <property type="term" value="F:DNA-binding transcription factor activity, RNA polymerase II-specific"/>
    <property type="evidence" value="ECO:0007669"/>
    <property type="project" value="TreeGrafter"/>
</dbReference>
<keyword evidence="10" id="KW-1185">Reference proteome</keyword>
<evidence type="ECO:0000256" key="4">
    <source>
        <dbReference type="ARBA" id="ARBA00022833"/>
    </source>
</evidence>
<feature type="compositionally biased region" description="Low complexity" evidence="7">
    <location>
        <begin position="249"/>
        <end position="263"/>
    </location>
</feature>
<sequence>MSTINTTTKMDLENDLSDYISLIFNQNPSTPISNIDNLTNDQSYKLSNELNWLNYDNINSSPHTNDKRRSNSIANINLNKITKPQLSKPKSNSISISQLSNYLTKDQTNPINDDFDYVAHIKKISQDEIFQSLNNSQGISSNSNSLSPIQNNSTTNSLNDSTRLNPSTSNSNQINSKPQPQPQPPTKKDSNKNITCSNCQTKTTPLWRKSSNGDILCNACGLFYKLHGVIRPINKSTLKKPKTRRPKTKSTTPTTTASSSSTNKLKETPGFNSFYISPVSTNNTPSTSQQQPIALDTSTIAPSMTNQHSDYNIDLDLDLDLDLGSIIDLKSIGLDELTSNEKSNDLNHLNHGIIGKNDGLFSADESNYEWLKMGI</sequence>
<dbReference type="CDD" id="cd00202">
    <property type="entry name" value="ZnF_GATA"/>
    <property type="match status" value="1"/>
</dbReference>
<keyword evidence="3 6" id="KW-0863">Zinc-finger</keyword>
<keyword evidence="5" id="KW-0539">Nucleus</keyword>
<keyword evidence="2" id="KW-0479">Metal-binding</keyword>
<feature type="compositionally biased region" description="Polar residues" evidence="7">
    <location>
        <begin position="166"/>
        <end position="177"/>
    </location>
</feature>
<comment type="caution">
    <text evidence="9">The sequence shown here is derived from an EMBL/GenBank/DDBJ whole genome shotgun (WGS) entry which is preliminary data.</text>
</comment>
<evidence type="ECO:0000256" key="5">
    <source>
        <dbReference type="ARBA" id="ARBA00023242"/>
    </source>
</evidence>
<dbReference type="Proteomes" id="UP000009328">
    <property type="component" value="Unassembled WGS sequence"/>
</dbReference>
<dbReference type="EMBL" id="CAIF01000011">
    <property type="protein sequence ID" value="CCH41038.1"/>
    <property type="molecule type" value="Genomic_DNA"/>
</dbReference>
<proteinExistence type="predicted"/>
<dbReference type="GO" id="GO:0000122">
    <property type="term" value="P:negative regulation of transcription by RNA polymerase II"/>
    <property type="evidence" value="ECO:0007669"/>
    <property type="project" value="TreeGrafter"/>
</dbReference>
<dbReference type="PROSITE" id="PS00344">
    <property type="entry name" value="GATA_ZN_FINGER_1"/>
    <property type="match status" value="1"/>
</dbReference>
<dbReference type="PANTHER" id="PTHR10071">
    <property type="entry name" value="TRANSCRIPTION FACTOR GATA FAMILY MEMBER"/>
    <property type="match status" value="1"/>
</dbReference>
<dbReference type="Pfam" id="PF00320">
    <property type="entry name" value="GATA"/>
    <property type="match status" value="1"/>
</dbReference>
<dbReference type="InParanoid" id="K0KIP7"/>
<dbReference type="AlphaFoldDB" id="K0KIP7"/>
<dbReference type="GO" id="GO:0005634">
    <property type="term" value="C:nucleus"/>
    <property type="evidence" value="ECO:0007669"/>
    <property type="project" value="UniProtKB-SubCell"/>
</dbReference>
<evidence type="ECO:0000256" key="7">
    <source>
        <dbReference type="SAM" id="MobiDB-lite"/>
    </source>
</evidence>
<evidence type="ECO:0000256" key="1">
    <source>
        <dbReference type="ARBA" id="ARBA00004123"/>
    </source>
</evidence>
<evidence type="ECO:0000256" key="2">
    <source>
        <dbReference type="ARBA" id="ARBA00022723"/>
    </source>
</evidence>
<gene>
    <name evidence="9" type="ORF">BN7_575</name>
</gene>
<evidence type="ECO:0000313" key="9">
    <source>
        <dbReference type="EMBL" id="CCH41038.1"/>
    </source>
</evidence>
<feature type="region of interest" description="Disordered" evidence="7">
    <location>
        <begin position="235"/>
        <end position="267"/>
    </location>
</feature>
<feature type="compositionally biased region" description="Basic residues" evidence="7">
    <location>
        <begin position="237"/>
        <end position="248"/>
    </location>
</feature>
<feature type="compositionally biased region" description="Low complexity" evidence="7">
    <location>
        <begin position="135"/>
        <end position="165"/>
    </location>
</feature>
<dbReference type="SUPFAM" id="SSF57716">
    <property type="entry name" value="Glucocorticoid receptor-like (DNA-binding domain)"/>
    <property type="match status" value="1"/>
</dbReference>
<dbReference type="STRING" id="1206466.K0KIP7"/>
<organism evidence="9 10">
    <name type="scientific">Wickerhamomyces ciferrii (strain ATCC 14091 / BCRC 22168 / CBS 111 / JCM 3599 / NBRC 0793 / NRRL Y-1031 F-60-10)</name>
    <name type="common">Yeast</name>
    <name type="synonym">Pichia ciferrii</name>
    <dbReference type="NCBI Taxonomy" id="1206466"/>
    <lineage>
        <taxon>Eukaryota</taxon>
        <taxon>Fungi</taxon>
        <taxon>Dikarya</taxon>
        <taxon>Ascomycota</taxon>
        <taxon>Saccharomycotina</taxon>
        <taxon>Saccharomycetes</taxon>
        <taxon>Phaffomycetales</taxon>
        <taxon>Wickerhamomycetaceae</taxon>
        <taxon>Wickerhamomyces</taxon>
    </lineage>
</organism>
<dbReference type="Gene3D" id="3.30.50.10">
    <property type="entry name" value="Erythroid Transcription Factor GATA-1, subunit A"/>
    <property type="match status" value="1"/>
</dbReference>
<keyword evidence="4" id="KW-0862">Zinc</keyword>
<reference evidence="9 10" key="1">
    <citation type="journal article" date="2012" name="Eukaryot. Cell">
        <title>Draft genome sequence of Wickerhamomyces ciferrii NRRL Y-1031 F-60-10.</title>
        <authorList>
            <person name="Schneider J."/>
            <person name="Andrea H."/>
            <person name="Blom J."/>
            <person name="Jaenicke S."/>
            <person name="Ruckert C."/>
            <person name="Schorsch C."/>
            <person name="Szczepanowski R."/>
            <person name="Farwick M."/>
            <person name="Goesmann A."/>
            <person name="Puhler A."/>
            <person name="Schaffer S."/>
            <person name="Tauch A."/>
            <person name="Kohler T."/>
            <person name="Brinkrolf K."/>
        </authorList>
    </citation>
    <scope>NUCLEOTIDE SEQUENCE [LARGE SCALE GENOMIC DNA]</scope>
    <source>
        <strain evidence="10">ATCC 14091 / BCRC 22168 / CBS 111 / JCM 3599 / NBRC 0793 / NRRL Y-1031 F-60-10</strain>
    </source>
</reference>
<dbReference type="PROSITE" id="PS50114">
    <property type="entry name" value="GATA_ZN_FINGER_2"/>
    <property type="match status" value="1"/>
</dbReference>